<dbReference type="InterPro" id="IPR058647">
    <property type="entry name" value="BSH_CzcB-like"/>
</dbReference>
<dbReference type="Gene3D" id="2.40.50.100">
    <property type="match status" value="1"/>
</dbReference>
<dbReference type="InterPro" id="IPR006143">
    <property type="entry name" value="RND_pump_MFP"/>
</dbReference>
<gene>
    <name evidence="6" type="ORF">K3177_02670</name>
</gene>
<organism evidence="6 7">
    <name type="scientific">Qipengyuania pacifica</name>
    <dbReference type="NCBI Taxonomy" id="2860199"/>
    <lineage>
        <taxon>Bacteria</taxon>
        <taxon>Pseudomonadati</taxon>
        <taxon>Pseudomonadota</taxon>
        <taxon>Alphaproteobacteria</taxon>
        <taxon>Sphingomonadales</taxon>
        <taxon>Erythrobacteraceae</taxon>
        <taxon>Qipengyuania</taxon>
    </lineage>
</organism>
<keyword evidence="2" id="KW-0812">Transmembrane</keyword>
<evidence type="ECO:0000256" key="1">
    <source>
        <dbReference type="ARBA" id="ARBA00009477"/>
    </source>
</evidence>
<evidence type="ECO:0000259" key="5">
    <source>
        <dbReference type="Pfam" id="PF25989"/>
    </source>
</evidence>
<dbReference type="Proteomes" id="UP000776651">
    <property type="component" value="Unassembled WGS sequence"/>
</dbReference>
<dbReference type="Gene3D" id="1.10.287.470">
    <property type="entry name" value="Helix hairpin bin"/>
    <property type="match status" value="1"/>
</dbReference>
<comment type="caution">
    <text evidence="6">The sequence shown here is derived from an EMBL/GenBank/DDBJ whole genome shotgun (WGS) entry which is preliminary data.</text>
</comment>
<evidence type="ECO:0000259" key="3">
    <source>
        <dbReference type="Pfam" id="PF25954"/>
    </source>
</evidence>
<dbReference type="InterPro" id="IPR058792">
    <property type="entry name" value="Beta-barrel_RND_2"/>
</dbReference>
<dbReference type="PANTHER" id="PTHR30469:SF15">
    <property type="entry name" value="HLYD FAMILY OF SECRETION PROTEINS"/>
    <property type="match status" value="1"/>
</dbReference>
<dbReference type="RefSeq" id="WP_103024672.1">
    <property type="nucleotide sequence ID" value="NZ_JAHWXO010000001.1"/>
</dbReference>
<feature type="domain" description="CzcB-like barrel-sandwich hybrid" evidence="4">
    <location>
        <begin position="108"/>
        <end position="241"/>
    </location>
</feature>
<sequence length="399" mass="41818">MNYESGVMAEKGEPIAVELDRESAEFEGSARKKRRIIIIAALLVLAVAIVAFFVLRGAGTTTPAGDENAQAPTVTVITPGRTTVDGEITATGTLSARREMPVGVVGEGGRVVSVPVEAGDWVRKGQVLASIDQSVQSQQVQSAAANIQVAQADANLAQANLDRALQLVDRGFVSKADVDRLTATRDAAVARVRVAQAQLGELRARNARLNIVAPDSGYVLERSVETGQTVSAGAAPLFRIARGGEMEMLARLNEDALSSISVGTRAQIRPVGTNQLYTGQVWQLSPTISPEDRQGTVRIALSYAPGLRPGGFATATISSGTVVAPILPESAVLSDREGPYVLIVNAENKAERRPVTTGTVTSKGIVITDGLTGSEKVVLRAGGFLTEGETVKTRAAEAE</sequence>
<dbReference type="EMBL" id="JAIGNQ010000001">
    <property type="protein sequence ID" value="MBX7487411.1"/>
    <property type="molecule type" value="Genomic_DNA"/>
</dbReference>
<keyword evidence="7" id="KW-1185">Reference proteome</keyword>
<keyword evidence="2" id="KW-1133">Transmembrane helix</keyword>
<feature type="domain" description="CusB-like beta-barrel" evidence="3">
    <location>
        <begin position="251"/>
        <end position="319"/>
    </location>
</feature>
<protein>
    <submittedName>
        <fullName evidence="6">Efflux RND transporter periplasmic adaptor subunit</fullName>
    </submittedName>
</protein>
<comment type="similarity">
    <text evidence="1">Belongs to the membrane fusion protein (MFP) (TC 8.A.1) family.</text>
</comment>
<dbReference type="PANTHER" id="PTHR30469">
    <property type="entry name" value="MULTIDRUG RESISTANCE PROTEIN MDTA"/>
    <property type="match status" value="1"/>
</dbReference>
<feature type="transmembrane region" description="Helical" evidence="2">
    <location>
        <begin position="36"/>
        <end position="55"/>
    </location>
</feature>
<evidence type="ECO:0000313" key="6">
    <source>
        <dbReference type="EMBL" id="MBX7487411.1"/>
    </source>
</evidence>
<feature type="domain" description="YknX-like C-terminal permuted SH3-like" evidence="5">
    <location>
        <begin position="327"/>
        <end position="392"/>
    </location>
</feature>
<dbReference type="NCBIfam" id="TIGR01730">
    <property type="entry name" value="RND_mfp"/>
    <property type="match status" value="1"/>
</dbReference>
<name>A0ABS7JBM7_9SPHN</name>
<dbReference type="Gene3D" id="2.40.420.20">
    <property type="match status" value="1"/>
</dbReference>
<dbReference type="Pfam" id="PF25973">
    <property type="entry name" value="BSH_CzcB"/>
    <property type="match status" value="1"/>
</dbReference>
<dbReference type="Pfam" id="PF25989">
    <property type="entry name" value="YknX_C"/>
    <property type="match status" value="1"/>
</dbReference>
<evidence type="ECO:0000259" key="4">
    <source>
        <dbReference type="Pfam" id="PF25973"/>
    </source>
</evidence>
<proteinExistence type="inferred from homology"/>
<accession>A0ABS7JBM7</accession>
<reference evidence="6 7" key="1">
    <citation type="submission" date="2021-08" db="EMBL/GenBank/DDBJ databases">
        <title>Comparative Genomics Analysis of the Genus Qipengyuania Reveals Extensive Genetic Diversity and Metabolic Versatility, Including the Description of Fifteen Novel Species.</title>
        <authorList>
            <person name="Liu Y."/>
        </authorList>
    </citation>
    <scope>NUCLEOTIDE SEQUENCE [LARGE SCALE GENOMIC DNA]</scope>
    <source>
        <strain evidence="6 7">GH25</strain>
    </source>
</reference>
<dbReference type="InterPro" id="IPR058637">
    <property type="entry name" value="YknX-like_C"/>
</dbReference>
<keyword evidence="2" id="KW-0472">Membrane</keyword>
<dbReference type="Pfam" id="PF25954">
    <property type="entry name" value="Beta-barrel_RND_2"/>
    <property type="match status" value="1"/>
</dbReference>
<evidence type="ECO:0000256" key="2">
    <source>
        <dbReference type="SAM" id="Phobius"/>
    </source>
</evidence>
<evidence type="ECO:0000313" key="7">
    <source>
        <dbReference type="Proteomes" id="UP000776651"/>
    </source>
</evidence>
<dbReference type="Gene3D" id="2.40.30.170">
    <property type="match status" value="1"/>
</dbReference>
<dbReference type="SUPFAM" id="SSF111369">
    <property type="entry name" value="HlyD-like secretion proteins"/>
    <property type="match status" value="1"/>
</dbReference>